<dbReference type="SUPFAM" id="SSF81631">
    <property type="entry name" value="PAP/OAS1 substrate-binding domain"/>
    <property type="match status" value="1"/>
</dbReference>
<protein>
    <recommendedName>
        <fullName evidence="2">Poly(A) RNA polymerase mitochondrial-like central palm domain-containing protein</fullName>
    </recommendedName>
</protein>
<dbReference type="HOGENOM" id="CLU_462450_0_0_1"/>
<dbReference type="GO" id="GO:0016779">
    <property type="term" value="F:nucleotidyltransferase activity"/>
    <property type="evidence" value="ECO:0007669"/>
    <property type="project" value="UniProtKB-ARBA"/>
</dbReference>
<dbReference type="InterPro" id="IPR054708">
    <property type="entry name" value="MTPAP-like_central"/>
</dbReference>
<evidence type="ECO:0000313" key="3">
    <source>
        <dbReference type="EMBL" id="KIK42867.1"/>
    </source>
</evidence>
<accession>A0A0D0B951</accession>
<evidence type="ECO:0000259" key="2">
    <source>
        <dbReference type="Pfam" id="PF22600"/>
    </source>
</evidence>
<dbReference type="GO" id="GO:0010605">
    <property type="term" value="P:negative regulation of macromolecule metabolic process"/>
    <property type="evidence" value="ECO:0007669"/>
    <property type="project" value="UniProtKB-ARBA"/>
</dbReference>
<dbReference type="InterPro" id="IPR043519">
    <property type="entry name" value="NT_sf"/>
</dbReference>
<dbReference type="SUPFAM" id="SSF81301">
    <property type="entry name" value="Nucleotidyltransferase"/>
    <property type="match status" value="1"/>
</dbReference>
<dbReference type="PANTHER" id="PTHR12271:SF40">
    <property type="entry name" value="POLY(A) RNA POLYMERASE GLD2"/>
    <property type="match status" value="1"/>
</dbReference>
<dbReference type="Pfam" id="PF22600">
    <property type="entry name" value="MTPAP-like_central"/>
    <property type="match status" value="1"/>
</dbReference>
<name>A0A0D0B951_9AGAM</name>
<dbReference type="EMBL" id="KN835227">
    <property type="protein sequence ID" value="KIK42867.1"/>
    <property type="molecule type" value="Genomic_DNA"/>
</dbReference>
<dbReference type="OrthoDB" id="2274644at2759"/>
<evidence type="ECO:0000313" key="4">
    <source>
        <dbReference type="Proteomes" id="UP000054485"/>
    </source>
</evidence>
<dbReference type="GO" id="GO:0031123">
    <property type="term" value="P:RNA 3'-end processing"/>
    <property type="evidence" value="ECO:0007669"/>
    <property type="project" value="TreeGrafter"/>
</dbReference>
<dbReference type="PANTHER" id="PTHR12271">
    <property type="entry name" value="POLY A POLYMERASE CID PAP -RELATED"/>
    <property type="match status" value="1"/>
</dbReference>
<reference evidence="4" key="2">
    <citation type="submission" date="2015-01" db="EMBL/GenBank/DDBJ databases">
        <title>Evolutionary Origins and Diversification of the Mycorrhizal Mutualists.</title>
        <authorList>
            <consortium name="DOE Joint Genome Institute"/>
            <consortium name="Mycorrhizal Genomics Consortium"/>
            <person name="Kohler A."/>
            <person name="Kuo A."/>
            <person name="Nagy L.G."/>
            <person name="Floudas D."/>
            <person name="Copeland A."/>
            <person name="Barry K.W."/>
            <person name="Cichocki N."/>
            <person name="Veneault-Fourrey C."/>
            <person name="LaButti K."/>
            <person name="Lindquist E.A."/>
            <person name="Lipzen A."/>
            <person name="Lundell T."/>
            <person name="Morin E."/>
            <person name="Murat C."/>
            <person name="Riley R."/>
            <person name="Ohm R."/>
            <person name="Sun H."/>
            <person name="Tunlid A."/>
            <person name="Henrissat B."/>
            <person name="Grigoriev I.V."/>
            <person name="Hibbett D.S."/>
            <person name="Martin F."/>
        </authorList>
    </citation>
    <scope>NUCLEOTIDE SEQUENCE [LARGE SCALE GENOMIC DNA]</scope>
    <source>
        <strain evidence="4">UH-Slu-Lm8-n1</strain>
    </source>
</reference>
<reference evidence="3 4" key="1">
    <citation type="submission" date="2014-04" db="EMBL/GenBank/DDBJ databases">
        <authorList>
            <consortium name="DOE Joint Genome Institute"/>
            <person name="Kuo A."/>
            <person name="Ruytinx J."/>
            <person name="Rineau F."/>
            <person name="Colpaert J."/>
            <person name="Kohler A."/>
            <person name="Nagy L.G."/>
            <person name="Floudas D."/>
            <person name="Copeland A."/>
            <person name="Barry K.W."/>
            <person name="Cichocki N."/>
            <person name="Veneault-Fourrey C."/>
            <person name="LaButti K."/>
            <person name="Lindquist E.A."/>
            <person name="Lipzen A."/>
            <person name="Lundell T."/>
            <person name="Morin E."/>
            <person name="Murat C."/>
            <person name="Sun H."/>
            <person name="Tunlid A."/>
            <person name="Henrissat B."/>
            <person name="Grigoriev I.V."/>
            <person name="Hibbett D.S."/>
            <person name="Martin F."/>
            <person name="Nordberg H.P."/>
            <person name="Cantor M.N."/>
            <person name="Hua S.X."/>
        </authorList>
    </citation>
    <scope>NUCLEOTIDE SEQUENCE [LARGE SCALE GENOMIC DNA]</scope>
    <source>
        <strain evidence="3 4">UH-Slu-Lm8-n1</strain>
    </source>
</reference>
<feature type="compositionally biased region" description="Basic and acidic residues" evidence="1">
    <location>
        <begin position="409"/>
        <end position="424"/>
    </location>
</feature>
<gene>
    <name evidence="3" type="ORF">CY34DRAFT_748767</name>
</gene>
<feature type="domain" description="Poly(A) RNA polymerase mitochondrial-like central palm" evidence="2">
    <location>
        <begin position="134"/>
        <end position="271"/>
    </location>
</feature>
<proteinExistence type="predicted"/>
<evidence type="ECO:0000256" key="1">
    <source>
        <dbReference type="SAM" id="MobiDB-lite"/>
    </source>
</evidence>
<dbReference type="InParanoid" id="A0A0D0B951"/>
<keyword evidence="4" id="KW-1185">Reference proteome</keyword>
<feature type="region of interest" description="Disordered" evidence="1">
    <location>
        <begin position="558"/>
        <end position="590"/>
    </location>
</feature>
<dbReference type="Gene3D" id="3.30.460.10">
    <property type="entry name" value="Beta Polymerase, domain 2"/>
    <property type="match status" value="1"/>
</dbReference>
<dbReference type="AlphaFoldDB" id="A0A0D0B951"/>
<dbReference type="CDD" id="cd05402">
    <property type="entry name" value="NT_PAP_TUTase"/>
    <property type="match status" value="1"/>
</dbReference>
<dbReference type="Gene3D" id="1.10.1410.10">
    <property type="match status" value="1"/>
</dbReference>
<sequence length="590" mass="67185">MAPRIVQSKNYLCNLTRLILHSVPQHQPEPFGSLPRSQNAALASSTSLHQIPLQLTKMARRRIVCSGIVTTLKPLTHSRPRGAGQFSRSVHTTARLALPNGETVKCSNPKNASHAKNIRIEFPLKDTNYDTSSSWDDERTNTRDQLIRKVRDIIQYKYGPRYDVRPYGSSVYMAKQVLSKTGDGDLDLVVLDNKWPQGFSPEIDMKRLPSIYRTRTLAWTMQHAGFTDVEAIPWARVPIVKFTDHASGIHIDINVNERLGLINTDLIKTYCDIVPNLRYLVSAIKQWARPRALNQPSATATLRTFNSYALVLMTIGWLQTRDLAPKLQAGLQPMESNEHLFWMRPSNPSKRTPCDTRYRKPTTWVAPRVDALDNLVEQWFRFWAQFQFSHHVIDIKRGGIFPRIPHFEEVTKPGHDSRGPRSEPQDSWSALLGPDVDSTAMLERHPISVVDPFIRSKNVTRGINAQALHMFQAECTSAIELLKLGTDMTGIIDGFDMLKQEYNGHRTAMLQQSQKDSHNQPAAGLEALMEEVNVMPHWNLVSRQPPVLRHMDSKRNGRWISSSHTTEEQTNDEEGFGLKPSYFQKKTHRA</sequence>
<organism evidence="3 4">
    <name type="scientific">Suillus luteus UH-Slu-Lm8-n1</name>
    <dbReference type="NCBI Taxonomy" id="930992"/>
    <lineage>
        <taxon>Eukaryota</taxon>
        <taxon>Fungi</taxon>
        <taxon>Dikarya</taxon>
        <taxon>Basidiomycota</taxon>
        <taxon>Agaricomycotina</taxon>
        <taxon>Agaricomycetes</taxon>
        <taxon>Agaricomycetidae</taxon>
        <taxon>Boletales</taxon>
        <taxon>Suillineae</taxon>
        <taxon>Suillaceae</taxon>
        <taxon>Suillus</taxon>
    </lineage>
</organism>
<dbReference type="STRING" id="930992.A0A0D0B951"/>
<feature type="region of interest" description="Disordered" evidence="1">
    <location>
        <begin position="409"/>
        <end position="430"/>
    </location>
</feature>
<dbReference type="Proteomes" id="UP000054485">
    <property type="component" value="Unassembled WGS sequence"/>
</dbReference>